<feature type="coiled-coil region" evidence="1">
    <location>
        <begin position="171"/>
        <end position="198"/>
    </location>
</feature>
<evidence type="ECO:0000313" key="4">
    <source>
        <dbReference type="Proteomes" id="UP000794436"/>
    </source>
</evidence>
<sequence length="274" mass="31566">MIPIAALLNETEKEYEMRDGDVEMAVDIVNDAGETYPGRFYIRRPSHLSTSSDEGHEDEPLSENDEDAHAKQGDRDSTHTMETSSLLGALTLQNLRYGQPGNNNVTPTSATRMDYLSMQSVTNPVDKTVDSRPTTPGAGKSARRRSTRSLFNGSNEEERRAKQRMIVKRCYYKKINTINELREQVQQLEQEFYVLMDDQELRQRQSEGSDMGEDSGDIRGRYIDTLKDKEVLRRENQRLRKLADEYYMKNQGRLRILLDSNRKEMILFTPAKAE</sequence>
<protein>
    <submittedName>
        <fullName evidence="3">Uncharacterized protein</fullName>
    </submittedName>
</protein>
<keyword evidence="1" id="KW-0175">Coiled coil</keyword>
<keyword evidence="4" id="KW-1185">Reference proteome</keyword>
<feature type="region of interest" description="Disordered" evidence="2">
    <location>
        <begin position="121"/>
        <end position="157"/>
    </location>
</feature>
<proteinExistence type="predicted"/>
<evidence type="ECO:0000256" key="1">
    <source>
        <dbReference type="SAM" id="Coils"/>
    </source>
</evidence>
<feature type="region of interest" description="Disordered" evidence="2">
    <location>
        <begin position="43"/>
        <end position="80"/>
    </location>
</feature>
<evidence type="ECO:0000256" key="2">
    <source>
        <dbReference type="SAM" id="MobiDB-lite"/>
    </source>
</evidence>
<feature type="compositionally biased region" description="Acidic residues" evidence="2">
    <location>
        <begin position="55"/>
        <end position="66"/>
    </location>
</feature>
<dbReference type="EMBL" id="SPLM01000041">
    <property type="protein sequence ID" value="TMW64137.1"/>
    <property type="molecule type" value="Genomic_DNA"/>
</dbReference>
<dbReference type="Proteomes" id="UP000794436">
    <property type="component" value="Unassembled WGS sequence"/>
</dbReference>
<dbReference type="AlphaFoldDB" id="A0A8K1CKW3"/>
<comment type="caution">
    <text evidence="3">The sequence shown here is derived from an EMBL/GenBank/DDBJ whole genome shotgun (WGS) entry which is preliminary data.</text>
</comment>
<accession>A0A8K1CKW3</accession>
<gene>
    <name evidence="3" type="ORF">Poli38472_014254</name>
</gene>
<name>A0A8K1CKW3_PYTOL</name>
<reference evidence="3" key="1">
    <citation type="submission" date="2019-03" db="EMBL/GenBank/DDBJ databases">
        <title>Long read genome sequence of the mycoparasitic Pythium oligandrum ATCC 38472 isolated from sugarbeet rhizosphere.</title>
        <authorList>
            <person name="Gaulin E."/>
        </authorList>
    </citation>
    <scope>NUCLEOTIDE SEQUENCE</scope>
    <source>
        <strain evidence="3">ATCC 38472_TT</strain>
    </source>
</reference>
<organism evidence="3 4">
    <name type="scientific">Pythium oligandrum</name>
    <name type="common">Mycoparasitic fungus</name>
    <dbReference type="NCBI Taxonomy" id="41045"/>
    <lineage>
        <taxon>Eukaryota</taxon>
        <taxon>Sar</taxon>
        <taxon>Stramenopiles</taxon>
        <taxon>Oomycota</taxon>
        <taxon>Peronosporomycetes</taxon>
        <taxon>Pythiales</taxon>
        <taxon>Pythiaceae</taxon>
        <taxon>Pythium</taxon>
    </lineage>
</organism>
<dbReference type="OrthoDB" id="167998at2759"/>
<feature type="compositionally biased region" description="Basic and acidic residues" evidence="2">
    <location>
        <begin position="67"/>
        <end position="79"/>
    </location>
</feature>
<evidence type="ECO:0000313" key="3">
    <source>
        <dbReference type="EMBL" id="TMW64137.1"/>
    </source>
</evidence>